<gene>
    <name evidence="1" type="ORF">THARTR1_10564</name>
</gene>
<evidence type="ECO:0000313" key="2">
    <source>
        <dbReference type="Proteomes" id="UP000236290"/>
    </source>
</evidence>
<accession>A0A2K0TNG1</accession>
<dbReference type="EMBL" id="MTYI01000264">
    <property type="protein sequence ID" value="PNP47059.1"/>
    <property type="molecule type" value="Genomic_DNA"/>
</dbReference>
<dbReference type="AlphaFoldDB" id="A0A2K0TNG1"/>
<organism evidence="1 2">
    <name type="scientific">Trichoderma harzianum</name>
    <name type="common">Hypocrea lixii</name>
    <dbReference type="NCBI Taxonomy" id="5544"/>
    <lineage>
        <taxon>Eukaryota</taxon>
        <taxon>Fungi</taxon>
        <taxon>Dikarya</taxon>
        <taxon>Ascomycota</taxon>
        <taxon>Pezizomycotina</taxon>
        <taxon>Sordariomycetes</taxon>
        <taxon>Hypocreomycetidae</taxon>
        <taxon>Hypocreales</taxon>
        <taxon>Hypocreaceae</taxon>
        <taxon>Trichoderma</taxon>
    </lineage>
</organism>
<proteinExistence type="predicted"/>
<dbReference type="Proteomes" id="UP000236290">
    <property type="component" value="Unassembled WGS sequence"/>
</dbReference>
<sequence>MLSSKRAPPASLSDVLVVGTSKSGMKSARFLGGGPSKYSKSSSFLMSVYRLLNLELDTFEGLGAHAVPFDGSDDPSSSLCTLPIWPLRNLTLMPRGWSPDVRTSWTTPCVSRPVGWSSFRMIKTAAPGTTCLEVGTVPAACCGVPGAPRPEFEDLPPRPLPRGWFCRG</sequence>
<protein>
    <submittedName>
        <fullName evidence="1">Uncharacterized protein</fullName>
    </submittedName>
</protein>
<reference evidence="1 2" key="1">
    <citation type="submission" date="2017-02" db="EMBL/GenBank/DDBJ databases">
        <title>Genomes of Trichoderma spp. with biocontrol activity.</title>
        <authorList>
            <person name="Gardiner D."/>
            <person name="Kazan K."/>
            <person name="Vos C."/>
            <person name="Harvey P."/>
        </authorList>
    </citation>
    <scope>NUCLEOTIDE SEQUENCE [LARGE SCALE GENOMIC DNA]</scope>
    <source>
        <strain evidence="1 2">Tr1</strain>
    </source>
</reference>
<name>A0A2K0TNG1_TRIHA</name>
<evidence type="ECO:0000313" key="1">
    <source>
        <dbReference type="EMBL" id="PNP47059.1"/>
    </source>
</evidence>
<comment type="caution">
    <text evidence="1">The sequence shown here is derived from an EMBL/GenBank/DDBJ whole genome shotgun (WGS) entry which is preliminary data.</text>
</comment>